<gene>
    <name evidence="2" type="ORF">RSE6_07658</name>
</gene>
<evidence type="ECO:0000313" key="2">
    <source>
        <dbReference type="EMBL" id="CZT47129.1"/>
    </source>
</evidence>
<evidence type="ECO:0000313" key="3">
    <source>
        <dbReference type="Proteomes" id="UP000177625"/>
    </source>
</evidence>
<keyword evidence="3" id="KW-1185">Reference proteome</keyword>
<feature type="signal peptide" evidence="1">
    <location>
        <begin position="1"/>
        <end position="28"/>
    </location>
</feature>
<name>A0A1E1MDE6_RHYSE</name>
<sequence>MTTTVNTMSFSAQLLFLSHIGCFSATFACDISTHSLVIYLSISSASLCGQMRDTDIYKEVTFNDPKPVLSFIFMRQVVAYFEKLEFERLREAGCR</sequence>
<reference evidence="3" key="1">
    <citation type="submission" date="2016-03" db="EMBL/GenBank/DDBJ databases">
        <authorList>
            <person name="Guldener U."/>
        </authorList>
    </citation>
    <scope>NUCLEOTIDE SEQUENCE [LARGE SCALE GENOMIC DNA]</scope>
</reference>
<protein>
    <submittedName>
        <fullName evidence="2">Uncharacterized protein</fullName>
    </submittedName>
</protein>
<proteinExistence type="predicted"/>
<dbReference type="EMBL" id="FJVC01000275">
    <property type="protein sequence ID" value="CZT47129.1"/>
    <property type="molecule type" value="Genomic_DNA"/>
</dbReference>
<dbReference type="AlphaFoldDB" id="A0A1E1MDE6"/>
<organism evidence="2 3">
    <name type="scientific">Rhynchosporium secalis</name>
    <name type="common">Barley scald fungus</name>
    <dbReference type="NCBI Taxonomy" id="38038"/>
    <lineage>
        <taxon>Eukaryota</taxon>
        <taxon>Fungi</taxon>
        <taxon>Dikarya</taxon>
        <taxon>Ascomycota</taxon>
        <taxon>Pezizomycotina</taxon>
        <taxon>Leotiomycetes</taxon>
        <taxon>Helotiales</taxon>
        <taxon>Ploettnerulaceae</taxon>
        <taxon>Rhynchosporium</taxon>
    </lineage>
</organism>
<accession>A0A1E1MDE6</accession>
<evidence type="ECO:0000256" key="1">
    <source>
        <dbReference type="SAM" id="SignalP"/>
    </source>
</evidence>
<feature type="chain" id="PRO_5009448195" evidence="1">
    <location>
        <begin position="29"/>
        <end position="95"/>
    </location>
</feature>
<dbReference type="Proteomes" id="UP000177625">
    <property type="component" value="Unassembled WGS sequence"/>
</dbReference>
<keyword evidence="1" id="KW-0732">Signal</keyword>